<keyword evidence="1" id="KW-0812">Transmembrane</keyword>
<keyword evidence="1" id="KW-1133">Transmembrane helix</keyword>
<dbReference type="Proteomes" id="UP000663828">
    <property type="component" value="Unassembled WGS sequence"/>
</dbReference>
<dbReference type="EMBL" id="CAJNOJ010000262">
    <property type="protein sequence ID" value="CAF1348908.1"/>
    <property type="molecule type" value="Genomic_DNA"/>
</dbReference>
<organism evidence="2 4">
    <name type="scientific">Adineta ricciae</name>
    <name type="common">Rotifer</name>
    <dbReference type="NCBI Taxonomy" id="249248"/>
    <lineage>
        <taxon>Eukaryota</taxon>
        <taxon>Metazoa</taxon>
        <taxon>Spiralia</taxon>
        <taxon>Gnathifera</taxon>
        <taxon>Rotifera</taxon>
        <taxon>Eurotatoria</taxon>
        <taxon>Bdelloidea</taxon>
        <taxon>Adinetida</taxon>
        <taxon>Adinetidae</taxon>
        <taxon>Adineta</taxon>
    </lineage>
</organism>
<comment type="caution">
    <text evidence="2">The sequence shown here is derived from an EMBL/GenBank/DDBJ whole genome shotgun (WGS) entry which is preliminary data.</text>
</comment>
<evidence type="ECO:0000313" key="4">
    <source>
        <dbReference type="Proteomes" id="UP000663828"/>
    </source>
</evidence>
<dbReference type="EMBL" id="CAJNOR010000334">
    <property type="protein sequence ID" value="CAF0883106.1"/>
    <property type="molecule type" value="Genomic_DNA"/>
</dbReference>
<dbReference type="AlphaFoldDB" id="A0A813YE69"/>
<feature type="transmembrane region" description="Helical" evidence="1">
    <location>
        <begin position="194"/>
        <end position="217"/>
    </location>
</feature>
<name>A0A813YE69_ADIRI</name>
<evidence type="ECO:0000313" key="3">
    <source>
        <dbReference type="EMBL" id="CAF1348908.1"/>
    </source>
</evidence>
<evidence type="ECO:0000313" key="2">
    <source>
        <dbReference type="EMBL" id="CAF0883106.1"/>
    </source>
</evidence>
<accession>A0A813YE69</accession>
<reference evidence="2" key="1">
    <citation type="submission" date="2021-02" db="EMBL/GenBank/DDBJ databases">
        <authorList>
            <person name="Nowell W R."/>
        </authorList>
    </citation>
    <scope>NUCLEOTIDE SEQUENCE</scope>
</reference>
<protein>
    <submittedName>
        <fullName evidence="2">Uncharacterized protein</fullName>
    </submittedName>
</protein>
<dbReference type="Proteomes" id="UP000663852">
    <property type="component" value="Unassembled WGS sequence"/>
</dbReference>
<sequence length="275" mass="31034">MRNYDLLCSRIQSRYNPLKRRISLPAGTSAKYVQSVSYALDFHCQVEKANIVPPCMLKTKSNWHDQTEPLNRLKWIYENSLSSRHSRQIFLLTAGKVSNVNEQLRKALKSYITVVKVKLTPFYANDRIVVYTLANGLAIWRSKTHTNAVVKMSKILHSKNNPTTASDDTRVTLIRESSIIEHRVKVPFLLSDTLLTILLGIIALLFILIIFLTILYARQNVQTIIKHTSAVHSTSTTSVEDSTSTTLVRPPQIIQEAAFSKAVHIEEGFVAAADD</sequence>
<evidence type="ECO:0000256" key="1">
    <source>
        <dbReference type="SAM" id="Phobius"/>
    </source>
</evidence>
<proteinExistence type="predicted"/>
<gene>
    <name evidence="3" type="ORF">EDS130_LOCUS33161</name>
    <name evidence="2" type="ORF">XAT740_LOCUS7107</name>
</gene>
<keyword evidence="4" id="KW-1185">Reference proteome</keyword>
<keyword evidence="1" id="KW-0472">Membrane</keyword>